<gene>
    <name evidence="1" type="ORF">SPELUC_LOCUS11467</name>
</gene>
<sequence>ERFDYQPNKLGSRKGKRKADAFYKNDMLKNLNVRYGDNEN</sequence>
<proteinExistence type="predicted"/>
<feature type="non-terminal residue" evidence="1">
    <location>
        <position position="1"/>
    </location>
</feature>
<keyword evidence="2" id="KW-1185">Reference proteome</keyword>
<dbReference type="EMBL" id="CAJVPW010024399">
    <property type="protein sequence ID" value="CAG8704854.1"/>
    <property type="molecule type" value="Genomic_DNA"/>
</dbReference>
<name>A0ACA9PET3_9GLOM</name>
<comment type="caution">
    <text evidence="1">The sequence shown here is derived from an EMBL/GenBank/DDBJ whole genome shotgun (WGS) entry which is preliminary data.</text>
</comment>
<protein>
    <submittedName>
        <fullName evidence="1">9086_t:CDS:1</fullName>
    </submittedName>
</protein>
<evidence type="ECO:0000313" key="2">
    <source>
        <dbReference type="Proteomes" id="UP000789366"/>
    </source>
</evidence>
<reference evidence="1" key="1">
    <citation type="submission" date="2021-06" db="EMBL/GenBank/DDBJ databases">
        <authorList>
            <person name="Kallberg Y."/>
            <person name="Tangrot J."/>
            <person name="Rosling A."/>
        </authorList>
    </citation>
    <scope>NUCLEOTIDE SEQUENCE</scope>
    <source>
        <strain evidence="1">28 12/20/2015</strain>
    </source>
</reference>
<accession>A0ACA9PET3</accession>
<organism evidence="1 2">
    <name type="scientific">Cetraspora pellucida</name>
    <dbReference type="NCBI Taxonomy" id="1433469"/>
    <lineage>
        <taxon>Eukaryota</taxon>
        <taxon>Fungi</taxon>
        <taxon>Fungi incertae sedis</taxon>
        <taxon>Mucoromycota</taxon>
        <taxon>Glomeromycotina</taxon>
        <taxon>Glomeromycetes</taxon>
        <taxon>Diversisporales</taxon>
        <taxon>Gigasporaceae</taxon>
        <taxon>Cetraspora</taxon>
    </lineage>
</organism>
<dbReference type="Proteomes" id="UP000789366">
    <property type="component" value="Unassembled WGS sequence"/>
</dbReference>
<evidence type="ECO:0000313" key="1">
    <source>
        <dbReference type="EMBL" id="CAG8704854.1"/>
    </source>
</evidence>